<dbReference type="CDD" id="cd07940">
    <property type="entry name" value="DRE_TIM_IPMS"/>
    <property type="match status" value="1"/>
</dbReference>
<protein>
    <recommendedName>
        <fullName evidence="4 11">2-isopropylmalate synthase</fullName>
        <ecNumber evidence="3 11">2.3.3.13</ecNumber>
    </recommendedName>
    <alternativeName>
        <fullName evidence="11">Alpha-IPM synthase</fullName>
    </alternativeName>
    <alternativeName>
        <fullName evidence="11">Alpha-isopropylmalate synthase</fullName>
    </alternativeName>
</protein>
<dbReference type="InterPro" id="IPR013709">
    <property type="entry name" value="2-isopropylmalate_synth_dimer"/>
</dbReference>
<dbReference type="PANTHER" id="PTHR10277:SF9">
    <property type="entry name" value="2-ISOPROPYLMALATE SYNTHASE 1, CHLOROPLASTIC-RELATED"/>
    <property type="match status" value="1"/>
</dbReference>
<dbReference type="InterPro" id="IPR013785">
    <property type="entry name" value="Aldolase_TIM"/>
</dbReference>
<keyword evidence="14" id="KW-1185">Reference proteome</keyword>
<dbReference type="EMBL" id="SNYJ01000011">
    <property type="protein sequence ID" value="TDQ37931.1"/>
    <property type="molecule type" value="Genomic_DNA"/>
</dbReference>
<comment type="similarity">
    <text evidence="2 11">Belongs to the alpha-IPM synthase/homocitrate synthase family. LeuA type 1 subfamily.</text>
</comment>
<evidence type="ECO:0000256" key="2">
    <source>
        <dbReference type="ARBA" id="ARBA00009396"/>
    </source>
</evidence>
<comment type="function">
    <text evidence="11">Catalyzes the condensation of the acetyl group of acetyl-CoA with 3-methyl-2-oxobutanoate (2-ketoisovalerate) to form 3-carboxy-3-hydroxy-4-methylpentanoate (2-isopropylmalate).</text>
</comment>
<keyword evidence="10 11" id="KW-0100">Branched-chain amino acid biosynthesis</keyword>
<evidence type="ECO:0000256" key="6">
    <source>
        <dbReference type="ARBA" id="ARBA00022605"/>
    </source>
</evidence>
<dbReference type="Gene3D" id="3.20.20.70">
    <property type="entry name" value="Aldolase class I"/>
    <property type="match status" value="1"/>
</dbReference>
<comment type="caution">
    <text evidence="13">The sequence shown here is derived from an EMBL/GenBank/DDBJ whole genome shotgun (WGS) entry which is preliminary data.</text>
</comment>
<dbReference type="InterPro" id="IPR054691">
    <property type="entry name" value="LeuA/HCS_post-cat"/>
</dbReference>
<keyword evidence="11" id="KW-0963">Cytoplasm</keyword>
<evidence type="ECO:0000256" key="11">
    <source>
        <dbReference type="HAMAP-Rule" id="MF_01025"/>
    </source>
</evidence>
<dbReference type="FunFam" id="1.10.238.260:FF:000001">
    <property type="entry name" value="2-isopropylmalate synthase"/>
    <property type="match status" value="1"/>
</dbReference>
<keyword evidence="9 11" id="KW-0464">Manganese</keyword>
<evidence type="ECO:0000256" key="4">
    <source>
        <dbReference type="ARBA" id="ARBA00018198"/>
    </source>
</evidence>
<proteinExistence type="inferred from homology"/>
<feature type="binding site" evidence="11">
    <location>
        <position position="203"/>
    </location>
    <ligand>
        <name>Mn(2+)</name>
        <dbReference type="ChEBI" id="CHEBI:29035"/>
    </ligand>
</feature>
<evidence type="ECO:0000256" key="7">
    <source>
        <dbReference type="ARBA" id="ARBA00022679"/>
    </source>
</evidence>
<evidence type="ECO:0000256" key="8">
    <source>
        <dbReference type="ARBA" id="ARBA00022723"/>
    </source>
</evidence>
<dbReference type="FunFam" id="3.20.20.70:FF:000010">
    <property type="entry name" value="2-isopropylmalate synthase"/>
    <property type="match status" value="1"/>
</dbReference>
<keyword evidence="7 11" id="KW-0808">Transferase</keyword>
<dbReference type="Gene3D" id="1.10.238.260">
    <property type="match status" value="1"/>
</dbReference>
<feature type="binding site" evidence="11">
    <location>
        <position position="15"/>
    </location>
    <ligand>
        <name>Mn(2+)</name>
        <dbReference type="ChEBI" id="CHEBI:29035"/>
    </ligand>
</feature>
<feature type="binding site" evidence="11">
    <location>
        <position position="205"/>
    </location>
    <ligand>
        <name>Mn(2+)</name>
        <dbReference type="ChEBI" id="CHEBI:29035"/>
    </ligand>
</feature>
<evidence type="ECO:0000256" key="1">
    <source>
        <dbReference type="ARBA" id="ARBA00004689"/>
    </source>
</evidence>
<dbReference type="PROSITE" id="PS00815">
    <property type="entry name" value="AIPM_HOMOCIT_SYNTH_1"/>
    <property type="match status" value="1"/>
</dbReference>
<evidence type="ECO:0000313" key="14">
    <source>
        <dbReference type="Proteomes" id="UP000295632"/>
    </source>
</evidence>
<dbReference type="FunFam" id="3.30.160.270:FF:000003">
    <property type="entry name" value="2-isopropylmalate synthase"/>
    <property type="match status" value="1"/>
</dbReference>
<keyword evidence="5 11" id="KW-0432">Leucine biosynthesis</keyword>
<feature type="domain" description="Pyruvate carboxyltransferase" evidence="12">
    <location>
        <begin position="6"/>
        <end position="266"/>
    </location>
</feature>
<gene>
    <name evidence="11" type="primary">leuA</name>
    <name evidence="13" type="ORF">EV213_1119</name>
</gene>
<dbReference type="Pfam" id="PF00682">
    <property type="entry name" value="HMGL-like"/>
    <property type="match status" value="1"/>
</dbReference>
<dbReference type="GO" id="GO:0003852">
    <property type="term" value="F:2-isopropylmalate synthase activity"/>
    <property type="evidence" value="ECO:0007669"/>
    <property type="project" value="UniProtKB-UniRule"/>
</dbReference>
<dbReference type="UniPathway" id="UPA00048">
    <property type="reaction ID" value="UER00070"/>
</dbReference>
<comment type="catalytic activity">
    <reaction evidence="11">
        <text>3-methyl-2-oxobutanoate + acetyl-CoA + H2O = (2S)-2-isopropylmalate + CoA + H(+)</text>
        <dbReference type="Rhea" id="RHEA:21524"/>
        <dbReference type="ChEBI" id="CHEBI:1178"/>
        <dbReference type="ChEBI" id="CHEBI:11851"/>
        <dbReference type="ChEBI" id="CHEBI:15377"/>
        <dbReference type="ChEBI" id="CHEBI:15378"/>
        <dbReference type="ChEBI" id="CHEBI:57287"/>
        <dbReference type="ChEBI" id="CHEBI:57288"/>
        <dbReference type="EC" id="2.3.3.13"/>
    </reaction>
</comment>
<evidence type="ECO:0000256" key="9">
    <source>
        <dbReference type="ARBA" id="ARBA00023211"/>
    </source>
</evidence>
<keyword evidence="8 11" id="KW-0479">Metal-binding</keyword>
<dbReference type="HAMAP" id="MF_01025">
    <property type="entry name" value="LeuA_type1"/>
    <property type="match status" value="1"/>
</dbReference>
<comment type="pathway">
    <text evidence="1 11">Amino-acid biosynthesis; L-leucine biosynthesis; L-leucine from 3-methyl-2-oxobutanoate: step 1/4.</text>
</comment>
<dbReference type="Pfam" id="PF22617">
    <property type="entry name" value="HCS_D2"/>
    <property type="match status" value="1"/>
</dbReference>
<dbReference type="SMART" id="SM00917">
    <property type="entry name" value="LeuA_dimer"/>
    <property type="match status" value="1"/>
</dbReference>
<dbReference type="GO" id="GO:0030145">
    <property type="term" value="F:manganese ion binding"/>
    <property type="evidence" value="ECO:0007669"/>
    <property type="project" value="UniProtKB-UniRule"/>
</dbReference>
<evidence type="ECO:0000313" key="13">
    <source>
        <dbReference type="EMBL" id="TDQ37931.1"/>
    </source>
</evidence>
<dbReference type="SUPFAM" id="SSF51569">
    <property type="entry name" value="Aldolase"/>
    <property type="match status" value="1"/>
</dbReference>
<evidence type="ECO:0000256" key="10">
    <source>
        <dbReference type="ARBA" id="ARBA00023304"/>
    </source>
</evidence>
<dbReference type="Pfam" id="PF08502">
    <property type="entry name" value="LeuA_dimer"/>
    <property type="match status" value="1"/>
</dbReference>
<dbReference type="NCBIfam" id="NF002086">
    <property type="entry name" value="PRK00915.1-3"/>
    <property type="match status" value="1"/>
</dbReference>
<evidence type="ECO:0000259" key="12">
    <source>
        <dbReference type="PROSITE" id="PS50991"/>
    </source>
</evidence>
<dbReference type="AlphaFoldDB" id="A0A4R6TWS0"/>
<dbReference type="GO" id="GO:0005737">
    <property type="term" value="C:cytoplasm"/>
    <property type="evidence" value="ECO:0007669"/>
    <property type="project" value="UniProtKB-UniRule"/>
</dbReference>
<dbReference type="InterPro" id="IPR002034">
    <property type="entry name" value="AIPM/Hcit_synth_CS"/>
</dbReference>
<feature type="region of interest" description="Regulatory domain" evidence="11">
    <location>
        <begin position="393"/>
        <end position="515"/>
    </location>
</feature>
<feature type="binding site" evidence="11">
    <location>
        <position position="239"/>
    </location>
    <ligand>
        <name>Mn(2+)</name>
        <dbReference type="ChEBI" id="CHEBI:29035"/>
    </ligand>
</feature>
<dbReference type="Gene3D" id="3.30.160.270">
    <property type="match status" value="1"/>
</dbReference>
<reference evidence="13 14" key="1">
    <citation type="submission" date="2019-03" db="EMBL/GenBank/DDBJ databases">
        <title>Genomic Encyclopedia of Type Strains, Phase IV (KMG-IV): sequencing the most valuable type-strain genomes for metagenomic binning, comparative biology and taxonomic classification.</title>
        <authorList>
            <person name="Goeker M."/>
        </authorList>
    </citation>
    <scope>NUCLEOTIDE SEQUENCE [LARGE SCALE GENOMIC DNA]</scope>
    <source>
        <strain evidence="13 14">DSM 28697</strain>
    </source>
</reference>
<sequence length="515" mass="56442">MKVQKIQIFDTTLRDGEQSPGVNLNKSEKFQIAKQLERFNIDIMEAGFPASSKGDFESVKEISNHVRGCSVTGLSRCKQSDIDVAWEALQGGAEPRIHLFLATSPIHMASKLKMTEDQVIERAVESVQYAAKFFPHIQWSAEDACRTELPFLAKIVEKVIRAGASVINIPDTVGFITPKEYGEVFRYLKTNVPNIENVILSTHCHDDLGMAVANSLAGVEHGARQVEGTINGIGERAGNASLEEFAVALHVRKDYYQCGTELVLAETKRTSDLVSKLTGMQIPANKAVVGRNAFAHESGIHQDGMLKNKQTYEIISPELVGVTADPYVLGKLSGRHAFKTHLQKLGFSINDEEMQTLFTAFKSLCDTKKEVTDDDIIALVTDNKLGKETSVYELKSIQVNYGTNDVQTATITLTHPDGTEQCQASTGAGSVEAIYNTIETMLDVPIALYDYRIQSVGGGRDALAEVYVTVDVQNHRVSGRSVSQDVLEASAKAYISAVNRGLVRTRLAQEEAQKA</sequence>
<dbReference type="InterPro" id="IPR005671">
    <property type="entry name" value="LeuA_bact_synth"/>
</dbReference>
<dbReference type="InterPro" id="IPR036230">
    <property type="entry name" value="LeuA_allosteric_dom_sf"/>
</dbReference>
<evidence type="ECO:0000256" key="3">
    <source>
        <dbReference type="ARBA" id="ARBA00012973"/>
    </source>
</evidence>
<accession>A0A4R6TWS0</accession>
<dbReference type="SUPFAM" id="SSF110921">
    <property type="entry name" value="2-isopropylmalate synthase LeuA, allosteric (dimerisation) domain"/>
    <property type="match status" value="1"/>
</dbReference>
<organism evidence="13 14">
    <name type="scientific">Aureibacillus halotolerans</name>
    <dbReference type="NCBI Taxonomy" id="1508390"/>
    <lineage>
        <taxon>Bacteria</taxon>
        <taxon>Bacillati</taxon>
        <taxon>Bacillota</taxon>
        <taxon>Bacilli</taxon>
        <taxon>Bacillales</taxon>
        <taxon>Bacillaceae</taxon>
        <taxon>Aureibacillus</taxon>
    </lineage>
</organism>
<dbReference type="InterPro" id="IPR050073">
    <property type="entry name" value="2-IPM_HCS-like"/>
</dbReference>
<dbReference type="EC" id="2.3.3.13" evidence="3 11"/>
<comment type="cofactor">
    <cofactor evidence="11">
        <name>Mn(2+)</name>
        <dbReference type="ChEBI" id="CHEBI:29035"/>
    </cofactor>
</comment>
<dbReference type="InterPro" id="IPR000891">
    <property type="entry name" value="PYR_CT"/>
</dbReference>
<dbReference type="NCBIfam" id="TIGR00973">
    <property type="entry name" value="leuA_bact"/>
    <property type="match status" value="1"/>
</dbReference>
<evidence type="ECO:0000256" key="5">
    <source>
        <dbReference type="ARBA" id="ARBA00022430"/>
    </source>
</evidence>
<comment type="subunit">
    <text evidence="11">Homodimer.</text>
</comment>
<name>A0A4R6TWS0_9BACI</name>
<dbReference type="GO" id="GO:0003985">
    <property type="term" value="F:acetyl-CoA C-acetyltransferase activity"/>
    <property type="evidence" value="ECO:0007669"/>
    <property type="project" value="UniProtKB-UniRule"/>
</dbReference>
<dbReference type="PROSITE" id="PS50991">
    <property type="entry name" value="PYR_CT"/>
    <property type="match status" value="1"/>
</dbReference>
<dbReference type="PANTHER" id="PTHR10277">
    <property type="entry name" value="HOMOCITRATE SYNTHASE-RELATED"/>
    <property type="match status" value="1"/>
</dbReference>
<dbReference type="GO" id="GO:0009098">
    <property type="term" value="P:L-leucine biosynthetic process"/>
    <property type="evidence" value="ECO:0007669"/>
    <property type="project" value="UniProtKB-UniRule"/>
</dbReference>
<dbReference type="Proteomes" id="UP000295632">
    <property type="component" value="Unassembled WGS sequence"/>
</dbReference>
<keyword evidence="6 11" id="KW-0028">Amino-acid biosynthesis</keyword>
<dbReference type="NCBIfam" id="NF002088">
    <property type="entry name" value="PRK00915.1-5"/>
    <property type="match status" value="1"/>
</dbReference>
<dbReference type="PROSITE" id="PS00816">
    <property type="entry name" value="AIPM_HOMOCIT_SYNTH_2"/>
    <property type="match status" value="1"/>
</dbReference>